<dbReference type="AlphaFoldDB" id="A0A7T2S636"/>
<accession>A0A7T2S636</accession>
<dbReference type="Gene3D" id="2.10.260.10">
    <property type="match status" value="1"/>
</dbReference>
<name>A0A7T2S636_DELAC</name>
<dbReference type="GO" id="GO:0003677">
    <property type="term" value="F:DNA binding"/>
    <property type="evidence" value="ECO:0007669"/>
    <property type="project" value="UniProtKB-KW"/>
</dbReference>
<sequence>MPPVTAQLFATDGVQAVKLPAEFRFEDRAEVYIRRDENTGDVVLSTIPRADWSEFMRLRHQLGHAAESALPVRQQGSEQRDPFQGWEE</sequence>
<evidence type="ECO:0000313" key="3">
    <source>
        <dbReference type="Proteomes" id="UP000594778"/>
    </source>
</evidence>
<protein>
    <submittedName>
        <fullName evidence="2">AbrB/MazE/SpoVT family DNA-binding domain-containing protein</fullName>
    </submittedName>
</protein>
<dbReference type="Proteomes" id="UP000594778">
    <property type="component" value="Chromosome"/>
</dbReference>
<feature type="region of interest" description="Disordered" evidence="1">
    <location>
        <begin position="67"/>
        <end position="88"/>
    </location>
</feature>
<gene>
    <name evidence="2" type="ORF">I6G66_04460</name>
</gene>
<keyword evidence="2" id="KW-0238">DNA-binding</keyword>
<evidence type="ECO:0000256" key="1">
    <source>
        <dbReference type="SAM" id="MobiDB-lite"/>
    </source>
</evidence>
<proteinExistence type="predicted"/>
<reference evidence="2 3" key="1">
    <citation type="submission" date="2020-12" db="EMBL/GenBank/DDBJ databases">
        <title>FDA dAtabase for Regulatory Grade micrObial Sequences (FDA-ARGOS): Supporting development and validation of Infectious Disease Dx tests.</title>
        <authorList>
            <person name="Sproer C."/>
            <person name="Gronow S."/>
            <person name="Severitt S."/>
            <person name="Schroder I."/>
            <person name="Tallon L."/>
            <person name="Sadzewicz L."/>
            <person name="Zhao X."/>
            <person name="Boylan J."/>
            <person name="Ott S."/>
            <person name="Bowen H."/>
            <person name="Vavikolanu K."/>
            <person name="Mehta A."/>
            <person name="Aluvathingal J."/>
            <person name="Nadendla S."/>
            <person name="Lowell S."/>
            <person name="Myers T."/>
            <person name="Yan Y."/>
            <person name="Sichtig H."/>
        </authorList>
    </citation>
    <scope>NUCLEOTIDE SEQUENCE [LARGE SCALE GENOMIC DNA]</scope>
    <source>
        <strain evidence="2 3">FDAARGOS_909</strain>
    </source>
</reference>
<dbReference type="EMBL" id="CP065668">
    <property type="protein sequence ID" value="QPS09292.1"/>
    <property type="molecule type" value="Genomic_DNA"/>
</dbReference>
<organism evidence="2 3">
    <name type="scientific">Delftia acidovorans</name>
    <name type="common">Pseudomonas acidovorans</name>
    <name type="synonym">Comamonas acidovorans</name>
    <dbReference type="NCBI Taxonomy" id="80866"/>
    <lineage>
        <taxon>Bacteria</taxon>
        <taxon>Pseudomonadati</taxon>
        <taxon>Pseudomonadota</taxon>
        <taxon>Betaproteobacteria</taxon>
        <taxon>Burkholderiales</taxon>
        <taxon>Comamonadaceae</taxon>
        <taxon>Delftia</taxon>
    </lineage>
</organism>
<evidence type="ECO:0000313" key="2">
    <source>
        <dbReference type="EMBL" id="QPS09292.1"/>
    </source>
</evidence>
<dbReference type="RefSeq" id="WP_183018055.1">
    <property type="nucleotide sequence ID" value="NZ_CP065668.1"/>
</dbReference>